<evidence type="ECO:0000256" key="1">
    <source>
        <dbReference type="ARBA" id="ARBA00001974"/>
    </source>
</evidence>
<dbReference type="SUPFAM" id="SSF51905">
    <property type="entry name" value="FAD/NAD(P)-binding domain"/>
    <property type="match status" value="1"/>
</dbReference>
<dbReference type="RefSeq" id="WP_376892156.1">
    <property type="nucleotide sequence ID" value="NZ_JBHULS010000002.1"/>
</dbReference>
<dbReference type="PRINTS" id="PR00368">
    <property type="entry name" value="FADPNR"/>
</dbReference>
<comment type="caution">
    <text evidence="6">The sequence shown here is derived from an EMBL/GenBank/DDBJ whole genome shotgun (WGS) entry which is preliminary data.</text>
</comment>
<protein>
    <submittedName>
        <fullName evidence="6">NAD(P)/FAD-dependent oxidoreductase</fullName>
    </submittedName>
</protein>
<gene>
    <name evidence="6" type="ORF">ACFSQP_04565</name>
</gene>
<evidence type="ECO:0000256" key="4">
    <source>
        <dbReference type="ARBA" id="ARBA00022827"/>
    </source>
</evidence>
<dbReference type="InterPro" id="IPR023753">
    <property type="entry name" value="FAD/NAD-binding_dom"/>
</dbReference>
<sequence length="433" mass="49334">MEHVVIIGNGISGVTAARHIRKLSSQIQITIISAETDYFFSRTALMYVYMGHMKFEHTQPYENWFWKKNRIQLKFGFVSGINTAKKTLQFAEGEVINYDKLIIATGSKPNKFGWPGQDLPGVQGLYTKQDLETLEIYAPNNTLCKRAVIVGGGLIGIELAEMLLSRNIPVTFLVRESSFWNNILPQSDSALITNEIKKHGIDLRLNTNLKAIIPDTNGQVKSVILAETNEEIACNFVGLTAGVSPNIEVVKNSLIGTNKGVLVNKYLETNIPDVYAIGDCAEQQEPLENRPAIEAVWYTGRMMGEVVAQTICGNKMAYKPGHWFNSAKFFDIEYQTYGWVFPKPKKAHAHFYWKHQEHAKCITIEYHQDTRAFKGINTFGIRMKHEVFNNWLSEKRSVDYVISHLKEANFDPEFYQRYETQIQKKFQSSLQSV</sequence>
<organism evidence="6 7">
    <name type="scientific">Bizionia sediminis</name>
    <dbReference type="NCBI Taxonomy" id="1737064"/>
    <lineage>
        <taxon>Bacteria</taxon>
        <taxon>Pseudomonadati</taxon>
        <taxon>Bacteroidota</taxon>
        <taxon>Flavobacteriia</taxon>
        <taxon>Flavobacteriales</taxon>
        <taxon>Flavobacteriaceae</taxon>
        <taxon>Bizionia</taxon>
    </lineage>
</organism>
<dbReference type="PANTHER" id="PTHR43429">
    <property type="entry name" value="PYRIDINE NUCLEOTIDE-DISULFIDE OXIDOREDUCTASE DOMAIN-CONTAINING"/>
    <property type="match status" value="1"/>
</dbReference>
<accession>A0ABW5KPX8</accession>
<evidence type="ECO:0000259" key="5">
    <source>
        <dbReference type="Pfam" id="PF07992"/>
    </source>
</evidence>
<evidence type="ECO:0000313" key="7">
    <source>
        <dbReference type="Proteomes" id="UP001597472"/>
    </source>
</evidence>
<dbReference type="InterPro" id="IPR050260">
    <property type="entry name" value="FAD-bd_OxRdtase"/>
</dbReference>
<comment type="cofactor">
    <cofactor evidence="1">
        <name>FAD</name>
        <dbReference type="ChEBI" id="CHEBI:57692"/>
    </cofactor>
</comment>
<dbReference type="PANTHER" id="PTHR43429:SF3">
    <property type="entry name" value="NITRITE REDUCTASE [NAD(P)H]"/>
    <property type="match status" value="1"/>
</dbReference>
<evidence type="ECO:0000256" key="3">
    <source>
        <dbReference type="ARBA" id="ARBA00022630"/>
    </source>
</evidence>
<dbReference type="Proteomes" id="UP001597472">
    <property type="component" value="Unassembled WGS sequence"/>
</dbReference>
<dbReference type="PRINTS" id="PR00411">
    <property type="entry name" value="PNDRDTASEI"/>
</dbReference>
<keyword evidence="7" id="KW-1185">Reference proteome</keyword>
<keyword evidence="4" id="KW-0274">FAD</keyword>
<proteinExistence type="inferred from homology"/>
<evidence type="ECO:0000256" key="2">
    <source>
        <dbReference type="ARBA" id="ARBA00006442"/>
    </source>
</evidence>
<comment type="similarity">
    <text evidence="2">Belongs to the FAD-dependent oxidoreductase family.</text>
</comment>
<evidence type="ECO:0000313" key="6">
    <source>
        <dbReference type="EMBL" id="MFD2551081.1"/>
    </source>
</evidence>
<dbReference type="EMBL" id="JBHULS010000002">
    <property type="protein sequence ID" value="MFD2551081.1"/>
    <property type="molecule type" value="Genomic_DNA"/>
</dbReference>
<feature type="domain" description="FAD/NAD(P)-binding" evidence="5">
    <location>
        <begin position="3"/>
        <end position="284"/>
    </location>
</feature>
<dbReference type="InterPro" id="IPR036188">
    <property type="entry name" value="FAD/NAD-bd_sf"/>
</dbReference>
<dbReference type="Gene3D" id="3.50.50.60">
    <property type="entry name" value="FAD/NAD(P)-binding domain"/>
    <property type="match status" value="2"/>
</dbReference>
<keyword evidence="3" id="KW-0285">Flavoprotein</keyword>
<reference evidence="7" key="1">
    <citation type="journal article" date="2019" name="Int. J. Syst. Evol. Microbiol.">
        <title>The Global Catalogue of Microorganisms (GCM) 10K type strain sequencing project: providing services to taxonomists for standard genome sequencing and annotation.</title>
        <authorList>
            <consortium name="The Broad Institute Genomics Platform"/>
            <consortium name="The Broad Institute Genome Sequencing Center for Infectious Disease"/>
            <person name="Wu L."/>
            <person name="Ma J."/>
        </authorList>
    </citation>
    <scope>NUCLEOTIDE SEQUENCE [LARGE SCALE GENOMIC DNA]</scope>
    <source>
        <strain evidence="7">KCTC 42587</strain>
    </source>
</reference>
<name>A0ABW5KPX8_9FLAO</name>
<dbReference type="Pfam" id="PF07992">
    <property type="entry name" value="Pyr_redox_2"/>
    <property type="match status" value="1"/>
</dbReference>